<sequence length="614" mass="68652">VPGLHGFIRLGSGSRSPEQVVASMLERSPRTREQAEAAFDTGNTAIRVLSFPHSGPTVGRWANHVALLDGYVLNRVSLVSRLGARGIRADDDWEDVRLLAALHAQEGDAAIADVDGDFNLCLVQQDTGDMSLLSSRHGSRHLYYLATADFVAFSPHLACLATLVAPAVDPLALQEMFNFGYIGGDRSMLRGIRLLPGATALTVTGGHWSQSKYWESQYANGAADGTDSFDDLVDEAGARLQSAVDLYLERFPRVAVPISGGLDSRAILALASKRKAGLAAIHCAWYEGEARIARQLAAAAGATWREYDPLRFDFARILEEGARLTEGNIHCHQFWFQPLARDLGDGGQTDIILDGYLMDVFFGDTFLMLPQSRPYGDQQRRDIINGLWRRCRPAFVRRAFLPAFYGDYEQANRDSLTEQMGRVDEEDLSNFIHRFSFANRSNRYSVALPNAHRHYVEYGYPGLHGPLVDLYHRIPSRYKVGAAFSRAILSRFTPEAACVPWAKTGRPLDRGRSWRDRLVEGLSLRQAGSLALLRISGGRWDVSHRADLNRHFRRHEDFRRAHLAIADDERTFSRGIIDPAGLRRLTGMIDAGWPVFFLLQSLVTVELFHRRFID</sequence>
<dbReference type="PANTHER" id="PTHR43284:SF1">
    <property type="entry name" value="ASPARAGINE SYNTHETASE"/>
    <property type="match status" value="1"/>
</dbReference>
<gene>
    <name evidence="3" type="ORF">METZ01_LOCUS160623</name>
</gene>
<evidence type="ECO:0008006" key="4">
    <source>
        <dbReference type="Google" id="ProtNLM"/>
    </source>
</evidence>
<dbReference type="InterPro" id="IPR017932">
    <property type="entry name" value="GATase_2_dom"/>
</dbReference>
<organism evidence="3">
    <name type="scientific">marine metagenome</name>
    <dbReference type="NCBI Taxonomy" id="408172"/>
    <lineage>
        <taxon>unclassified sequences</taxon>
        <taxon>metagenomes</taxon>
        <taxon>ecological metagenomes</taxon>
    </lineage>
</organism>
<dbReference type="Gene3D" id="3.60.20.10">
    <property type="entry name" value="Glutamine Phosphoribosylpyrophosphate, subunit 1, domain 1"/>
    <property type="match status" value="1"/>
</dbReference>
<dbReference type="AlphaFoldDB" id="A0A382B235"/>
<accession>A0A382B235</accession>
<evidence type="ECO:0000259" key="1">
    <source>
        <dbReference type="Pfam" id="PF00733"/>
    </source>
</evidence>
<evidence type="ECO:0000259" key="2">
    <source>
        <dbReference type="Pfam" id="PF13537"/>
    </source>
</evidence>
<dbReference type="PANTHER" id="PTHR43284">
    <property type="entry name" value="ASPARAGINE SYNTHETASE (GLUTAMINE-HYDROLYZING)"/>
    <property type="match status" value="1"/>
</dbReference>
<dbReference type="GO" id="GO:0005829">
    <property type="term" value="C:cytosol"/>
    <property type="evidence" value="ECO:0007669"/>
    <property type="project" value="TreeGrafter"/>
</dbReference>
<dbReference type="InterPro" id="IPR001962">
    <property type="entry name" value="Asn_synthase"/>
</dbReference>
<dbReference type="SUPFAM" id="SSF56235">
    <property type="entry name" value="N-terminal nucleophile aminohydrolases (Ntn hydrolases)"/>
    <property type="match status" value="1"/>
</dbReference>
<name>A0A382B235_9ZZZZ</name>
<dbReference type="InterPro" id="IPR014729">
    <property type="entry name" value="Rossmann-like_a/b/a_fold"/>
</dbReference>
<feature type="domain" description="Glutamine amidotransferase type-2" evidence="2">
    <location>
        <begin position="63"/>
        <end position="160"/>
    </location>
</feature>
<dbReference type="SUPFAM" id="SSF52402">
    <property type="entry name" value="Adenine nucleotide alpha hydrolases-like"/>
    <property type="match status" value="1"/>
</dbReference>
<feature type="domain" description="Asparagine synthetase" evidence="1">
    <location>
        <begin position="238"/>
        <end position="489"/>
    </location>
</feature>
<dbReference type="Pfam" id="PF00733">
    <property type="entry name" value="Asn_synthase"/>
    <property type="match status" value="1"/>
</dbReference>
<feature type="non-terminal residue" evidence="3">
    <location>
        <position position="1"/>
    </location>
</feature>
<dbReference type="Pfam" id="PF13537">
    <property type="entry name" value="GATase_7"/>
    <property type="match status" value="1"/>
</dbReference>
<evidence type="ECO:0000313" key="3">
    <source>
        <dbReference type="EMBL" id="SVB07769.1"/>
    </source>
</evidence>
<dbReference type="InterPro" id="IPR051786">
    <property type="entry name" value="ASN_synthetase/amidase"/>
</dbReference>
<proteinExistence type="predicted"/>
<dbReference type="Gene3D" id="3.40.50.620">
    <property type="entry name" value="HUPs"/>
    <property type="match status" value="1"/>
</dbReference>
<dbReference type="GO" id="GO:0006529">
    <property type="term" value="P:asparagine biosynthetic process"/>
    <property type="evidence" value="ECO:0007669"/>
    <property type="project" value="InterPro"/>
</dbReference>
<dbReference type="GO" id="GO:0004066">
    <property type="term" value="F:asparagine synthase (glutamine-hydrolyzing) activity"/>
    <property type="evidence" value="ECO:0007669"/>
    <property type="project" value="InterPro"/>
</dbReference>
<dbReference type="InterPro" id="IPR029055">
    <property type="entry name" value="Ntn_hydrolases_N"/>
</dbReference>
<protein>
    <recommendedName>
        <fullName evidence="4">Glutamine amidotransferase type-2 domain-containing protein</fullName>
    </recommendedName>
</protein>
<reference evidence="3" key="1">
    <citation type="submission" date="2018-05" db="EMBL/GenBank/DDBJ databases">
        <authorList>
            <person name="Lanie J.A."/>
            <person name="Ng W.-L."/>
            <person name="Kazmierczak K.M."/>
            <person name="Andrzejewski T.M."/>
            <person name="Davidsen T.M."/>
            <person name="Wayne K.J."/>
            <person name="Tettelin H."/>
            <person name="Glass J.I."/>
            <person name="Rusch D."/>
            <person name="Podicherti R."/>
            <person name="Tsui H.-C.T."/>
            <person name="Winkler M.E."/>
        </authorList>
    </citation>
    <scope>NUCLEOTIDE SEQUENCE</scope>
</reference>
<dbReference type="EMBL" id="UINC01027837">
    <property type="protein sequence ID" value="SVB07769.1"/>
    <property type="molecule type" value="Genomic_DNA"/>
</dbReference>